<dbReference type="Proteomes" id="UP000807306">
    <property type="component" value="Unassembled WGS sequence"/>
</dbReference>
<feature type="signal peptide" evidence="1">
    <location>
        <begin position="1"/>
        <end position="18"/>
    </location>
</feature>
<evidence type="ECO:0008006" key="4">
    <source>
        <dbReference type="Google" id="ProtNLM"/>
    </source>
</evidence>
<evidence type="ECO:0000313" key="3">
    <source>
        <dbReference type="Proteomes" id="UP000807306"/>
    </source>
</evidence>
<comment type="caution">
    <text evidence="2">The sequence shown here is derived from an EMBL/GenBank/DDBJ whole genome shotgun (WGS) entry which is preliminary data.</text>
</comment>
<organism evidence="2 3">
    <name type="scientific">Crepidotus variabilis</name>
    <dbReference type="NCBI Taxonomy" id="179855"/>
    <lineage>
        <taxon>Eukaryota</taxon>
        <taxon>Fungi</taxon>
        <taxon>Dikarya</taxon>
        <taxon>Basidiomycota</taxon>
        <taxon>Agaricomycotina</taxon>
        <taxon>Agaricomycetes</taxon>
        <taxon>Agaricomycetidae</taxon>
        <taxon>Agaricales</taxon>
        <taxon>Agaricineae</taxon>
        <taxon>Crepidotaceae</taxon>
        <taxon>Crepidotus</taxon>
    </lineage>
</organism>
<keyword evidence="3" id="KW-1185">Reference proteome</keyword>
<feature type="chain" id="PRO_5040317045" description="Secreted protein" evidence="1">
    <location>
        <begin position="19"/>
        <end position="183"/>
    </location>
</feature>
<dbReference type="AlphaFoldDB" id="A0A9P6E5J1"/>
<gene>
    <name evidence="2" type="ORF">CPB83DRAFT_840188</name>
</gene>
<reference evidence="2" key="1">
    <citation type="submission" date="2020-11" db="EMBL/GenBank/DDBJ databases">
        <authorList>
            <consortium name="DOE Joint Genome Institute"/>
            <person name="Ahrendt S."/>
            <person name="Riley R."/>
            <person name="Andreopoulos W."/>
            <person name="Labutti K."/>
            <person name="Pangilinan J."/>
            <person name="Ruiz-Duenas F.J."/>
            <person name="Barrasa J.M."/>
            <person name="Sanchez-Garcia M."/>
            <person name="Camarero S."/>
            <person name="Miyauchi S."/>
            <person name="Serrano A."/>
            <person name="Linde D."/>
            <person name="Babiker R."/>
            <person name="Drula E."/>
            <person name="Ayuso-Fernandez I."/>
            <person name="Pacheco R."/>
            <person name="Padilla G."/>
            <person name="Ferreira P."/>
            <person name="Barriuso J."/>
            <person name="Kellner H."/>
            <person name="Castanera R."/>
            <person name="Alfaro M."/>
            <person name="Ramirez L."/>
            <person name="Pisabarro A.G."/>
            <person name="Kuo A."/>
            <person name="Tritt A."/>
            <person name="Lipzen A."/>
            <person name="He G."/>
            <person name="Yan M."/>
            <person name="Ng V."/>
            <person name="Cullen D."/>
            <person name="Martin F."/>
            <person name="Rosso M.-N."/>
            <person name="Henrissat B."/>
            <person name="Hibbett D."/>
            <person name="Martinez A.T."/>
            <person name="Grigoriev I.V."/>
        </authorList>
    </citation>
    <scope>NUCLEOTIDE SEQUENCE</scope>
    <source>
        <strain evidence="2">CBS 506.95</strain>
    </source>
</reference>
<accession>A0A9P6E5J1</accession>
<evidence type="ECO:0000256" key="1">
    <source>
        <dbReference type="SAM" id="SignalP"/>
    </source>
</evidence>
<dbReference type="EMBL" id="MU157933">
    <property type="protein sequence ID" value="KAF9522804.1"/>
    <property type="molecule type" value="Genomic_DNA"/>
</dbReference>
<evidence type="ECO:0000313" key="2">
    <source>
        <dbReference type="EMBL" id="KAF9522804.1"/>
    </source>
</evidence>
<protein>
    <recommendedName>
        <fullName evidence="4">Secreted protein</fullName>
    </recommendedName>
</protein>
<sequence length="183" mass="19812">MRVVQVLLSQFVVLESLAAVITPVAMAGKASLFDISRISARTPSGLETRPAGTIERACAKYLGGAGRDGFAAGNHGPVSLVHAARITSRTAFMISLALLPSLYIKTRLAALKFNAPLSTYVATLNHSYLMLRGIIAAHPSAFIYSEPLPGLRRRSWAYLLAFTLAKNKYSSLNTFAFNQVREL</sequence>
<proteinExistence type="predicted"/>
<keyword evidence="1" id="KW-0732">Signal</keyword>
<name>A0A9P6E5J1_9AGAR</name>